<accession>A0A9R1XKH8</accession>
<keyword evidence="3" id="KW-1185">Reference proteome</keyword>
<dbReference type="InterPro" id="IPR021109">
    <property type="entry name" value="Peptidase_aspartic_dom_sf"/>
</dbReference>
<reference evidence="2 3" key="1">
    <citation type="journal article" date="2017" name="Nat. Commun.">
        <title>Genome assembly with in vitro proximity ligation data and whole-genome triplication in lettuce.</title>
        <authorList>
            <person name="Reyes-Chin-Wo S."/>
            <person name="Wang Z."/>
            <person name="Yang X."/>
            <person name="Kozik A."/>
            <person name="Arikit S."/>
            <person name="Song C."/>
            <person name="Xia L."/>
            <person name="Froenicke L."/>
            <person name="Lavelle D.O."/>
            <person name="Truco M.J."/>
            <person name="Xia R."/>
            <person name="Zhu S."/>
            <person name="Xu C."/>
            <person name="Xu H."/>
            <person name="Xu X."/>
            <person name="Cox K."/>
            <person name="Korf I."/>
            <person name="Meyers B.C."/>
            <person name="Michelmore R.W."/>
        </authorList>
    </citation>
    <scope>NUCLEOTIDE SEQUENCE [LARGE SCALE GENOMIC DNA]</scope>
    <source>
        <strain evidence="3">cv. Salinas</strain>
        <tissue evidence="2">Seedlings</tissue>
    </source>
</reference>
<organism evidence="2 3">
    <name type="scientific">Lactuca sativa</name>
    <name type="common">Garden lettuce</name>
    <dbReference type="NCBI Taxonomy" id="4236"/>
    <lineage>
        <taxon>Eukaryota</taxon>
        <taxon>Viridiplantae</taxon>
        <taxon>Streptophyta</taxon>
        <taxon>Embryophyta</taxon>
        <taxon>Tracheophyta</taxon>
        <taxon>Spermatophyta</taxon>
        <taxon>Magnoliopsida</taxon>
        <taxon>eudicotyledons</taxon>
        <taxon>Gunneridae</taxon>
        <taxon>Pentapetalae</taxon>
        <taxon>asterids</taxon>
        <taxon>campanulids</taxon>
        <taxon>Asterales</taxon>
        <taxon>Asteraceae</taxon>
        <taxon>Cichorioideae</taxon>
        <taxon>Cichorieae</taxon>
        <taxon>Lactucinae</taxon>
        <taxon>Lactuca</taxon>
    </lineage>
</organism>
<dbReference type="AlphaFoldDB" id="A0A9R1XKH8"/>
<dbReference type="Gene3D" id="2.40.70.10">
    <property type="entry name" value="Acid Proteases"/>
    <property type="match status" value="1"/>
</dbReference>
<gene>
    <name evidence="2" type="ORF">LSAT_V11C400218330</name>
</gene>
<dbReference type="EMBL" id="NBSK02000004">
    <property type="protein sequence ID" value="KAJ0210962.1"/>
    <property type="molecule type" value="Genomic_DNA"/>
</dbReference>
<evidence type="ECO:0000313" key="2">
    <source>
        <dbReference type="EMBL" id="KAJ0210962.1"/>
    </source>
</evidence>
<protein>
    <recommendedName>
        <fullName evidence="4">Aspartic peptidase DDI1-type domain-containing protein</fullName>
    </recommendedName>
</protein>
<sequence>MLVLSPSEVAKTTKDQISKKMRKKRSWLSKNLRRLKRCKKDRPAETEVKITPLPFPSRLKTRKKKRKTKTLWISLERLRIPPKCKDPGVFTIPCKFGNLSVSRAMLDLGDSINVFPYSLFRTIGLADRSLVYPKGVLEDVLVQLNELIFPIDFYILDIGDDAH</sequence>
<proteinExistence type="predicted"/>
<feature type="region of interest" description="Disordered" evidence="1">
    <location>
        <begin position="1"/>
        <end position="23"/>
    </location>
</feature>
<evidence type="ECO:0000313" key="3">
    <source>
        <dbReference type="Proteomes" id="UP000235145"/>
    </source>
</evidence>
<evidence type="ECO:0000256" key="1">
    <source>
        <dbReference type="SAM" id="MobiDB-lite"/>
    </source>
</evidence>
<dbReference type="Proteomes" id="UP000235145">
    <property type="component" value="Unassembled WGS sequence"/>
</dbReference>
<dbReference type="PANTHER" id="PTHR33067:SF37">
    <property type="entry name" value="RETROTRANSPOSON GAG DOMAIN, ASPARTIC PEPTIDASE DOMAIN SUPERFAMILY"/>
    <property type="match status" value="1"/>
</dbReference>
<name>A0A9R1XKH8_LACSA</name>
<evidence type="ECO:0008006" key="4">
    <source>
        <dbReference type="Google" id="ProtNLM"/>
    </source>
</evidence>
<comment type="caution">
    <text evidence="2">The sequence shown here is derived from an EMBL/GenBank/DDBJ whole genome shotgun (WGS) entry which is preliminary data.</text>
</comment>
<dbReference type="PANTHER" id="PTHR33067">
    <property type="entry name" value="RNA-DIRECTED DNA POLYMERASE-RELATED"/>
    <property type="match status" value="1"/>
</dbReference>